<feature type="compositionally biased region" description="Basic and acidic residues" evidence="5">
    <location>
        <begin position="1842"/>
        <end position="1864"/>
    </location>
</feature>
<dbReference type="SUPFAM" id="SSF116907">
    <property type="entry name" value="Hook domain"/>
    <property type="match status" value="1"/>
</dbReference>
<organism evidence="7 8">
    <name type="scientific">Paramormyrops kingsleyae</name>
    <dbReference type="NCBI Taxonomy" id="1676925"/>
    <lineage>
        <taxon>Eukaryota</taxon>
        <taxon>Metazoa</taxon>
        <taxon>Chordata</taxon>
        <taxon>Craniata</taxon>
        <taxon>Vertebrata</taxon>
        <taxon>Euteleostomi</taxon>
        <taxon>Actinopterygii</taxon>
        <taxon>Neopterygii</taxon>
        <taxon>Teleostei</taxon>
        <taxon>Osteoglossocephala</taxon>
        <taxon>Osteoglossomorpha</taxon>
        <taxon>Osteoglossiformes</taxon>
        <taxon>Mormyridae</taxon>
        <taxon>Paramormyrops</taxon>
    </lineage>
</organism>
<dbReference type="Ensembl" id="ENSPKIT00000008984.1">
    <property type="protein sequence ID" value="ENSPKIP00000028208.1"/>
    <property type="gene ID" value="ENSPKIG00000009938.1"/>
</dbReference>
<dbReference type="GO" id="GO:0005813">
    <property type="term" value="C:centrosome"/>
    <property type="evidence" value="ECO:0007669"/>
    <property type="project" value="TreeGrafter"/>
</dbReference>
<reference evidence="7" key="1">
    <citation type="submission" date="2025-08" db="UniProtKB">
        <authorList>
            <consortium name="Ensembl"/>
        </authorList>
    </citation>
    <scope>IDENTIFICATION</scope>
</reference>
<dbReference type="GO" id="GO:0005737">
    <property type="term" value="C:cytoplasm"/>
    <property type="evidence" value="ECO:0007669"/>
    <property type="project" value="UniProtKB-SubCell"/>
</dbReference>
<feature type="compositionally biased region" description="Low complexity" evidence="5">
    <location>
        <begin position="1871"/>
        <end position="1881"/>
    </location>
</feature>
<keyword evidence="8" id="KW-1185">Reference proteome</keyword>
<dbReference type="PANTHER" id="PTHR18947:SF31">
    <property type="entry name" value="PROTEIN DAPLE"/>
    <property type="match status" value="1"/>
</dbReference>
<dbReference type="InterPro" id="IPR036872">
    <property type="entry name" value="CH_dom_sf"/>
</dbReference>
<dbReference type="GO" id="GO:0030705">
    <property type="term" value="P:cytoskeleton-dependent intracellular transport"/>
    <property type="evidence" value="ECO:0007669"/>
    <property type="project" value="InterPro"/>
</dbReference>
<feature type="compositionally biased region" description="Basic and acidic residues" evidence="5">
    <location>
        <begin position="1919"/>
        <end position="1940"/>
    </location>
</feature>
<evidence type="ECO:0000259" key="6">
    <source>
        <dbReference type="Pfam" id="PF19047"/>
    </source>
</evidence>
<evidence type="ECO:0000256" key="1">
    <source>
        <dbReference type="ARBA" id="ARBA00004496"/>
    </source>
</evidence>
<dbReference type="GO" id="GO:0051959">
    <property type="term" value="F:dynein light intermediate chain binding"/>
    <property type="evidence" value="ECO:0007669"/>
    <property type="project" value="TreeGrafter"/>
</dbReference>
<feature type="coiled-coil region" evidence="4">
    <location>
        <begin position="1096"/>
        <end position="1123"/>
    </location>
</feature>
<accession>A0A3B3SCN6</accession>
<evidence type="ECO:0000256" key="4">
    <source>
        <dbReference type="SAM" id="Coils"/>
    </source>
</evidence>
<reference evidence="7" key="2">
    <citation type="submission" date="2025-09" db="UniProtKB">
        <authorList>
            <consortium name="Ensembl"/>
        </authorList>
    </citation>
    <scope>IDENTIFICATION</scope>
</reference>
<evidence type="ECO:0000313" key="7">
    <source>
        <dbReference type="Ensembl" id="ENSPKIP00000028208.1"/>
    </source>
</evidence>
<keyword evidence="2" id="KW-0963">Cytoplasm</keyword>
<feature type="domain" description="HOOK N-terminal" evidence="6">
    <location>
        <begin position="35"/>
        <end position="133"/>
    </location>
</feature>
<feature type="region of interest" description="Disordered" evidence="5">
    <location>
        <begin position="1490"/>
        <end position="1686"/>
    </location>
</feature>
<name>A0A3B3SCN6_9TELE</name>
<keyword evidence="3 4" id="KW-0175">Coiled coil</keyword>
<dbReference type="GeneTree" id="ENSGT00940000154785"/>
<feature type="compositionally biased region" description="Polar residues" evidence="5">
    <location>
        <begin position="1437"/>
        <end position="1447"/>
    </location>
</feature>
<feature type="compositionally biased region" description="Low complexity" evidence="5">
    <location>
        <begin position="1527"/>
        <end position="1543"/>
    </location>
</feature>
<feature type="compositionally biased region" description="Low complexity" evidence="5">
    <location>
        <begin position="1626"/>
        <end position="1654"/>
    </location>
</feature>
<dbReference type="GO" id="GO:0008017">
    <property type="term" value="F:microtubule binding"/>
    <property type="evidence" value="ECO:0007669"/>
    <property type="project" value="TreeGrafter"/>
</dbReference>
<feature type="compositionally biased region" description="Basic and acidic residues" evidence="5">
    <location>
        <begin position="1377"/>
        <end position="1388"/>
    </location>
</feature>
<feature type="region of interest" description="Disordered" evidence="5">
    <location>
        <begin position="1704"/>
        <end position="1972"/>
    </location>
</feature>
<dbReference type="Pfam" id="PF19047">
    <property type="entry name" value="HOOK_N"/>
    <property type="match status" value="1"/>
</dbReference>
<dbReference type="PANTHER" id="PTHR18947">
    <property type="entry name" value="HOOK PROTEINS"/>
    <property type="match status" value="1"/>
</dbReference>
<feature type="region of interest" description="Disordered" evidence="5">
    <location>
        <begin position="1376"/>
        <end position="1448"/>
    </location>
</feature>
<protein>
    <submittedName>
        <fullName evidence="7">Coiled-coil domain containing 88C</fullName>
    </submittedName>
</protein>
<feature type="coiled-coil region" evidence="4">
    <location>
        <begin position="426"/>
        <end position="544"/>
    </location>
</feature>
<feature type="compositionally biased region" description="Polar residues" evidence="5">
    <location>
        <begin position="1566"/>
        <end position="1590"/>
    </location>
</feature>
<feature type="compositionally biased region" description="Polar residues" evidence="5">
    <location>
        <begin position="1797"/>
        <end position="1806"/>
    </location>
</feature>
<dbReference type="InterPro" id="IPR043936">
    <property type="entry name" value="HOOK_N"/>
</dbReference>
<evidence type="ECO:0000256" key="3">
    <source>
        <dbReference type="ARBA" id="ARBA00023054"/>
    </source>
</evidence>
<feature type="coiled-coil region" evidence="4">
    <location>
        <begin position="222"/>
        <end position="397"/>
    </location>
</feature>
<dbReference type="Gene3D" id="1.10.418.10">
    <property type="entry name" value="Calponin-like domain"/>
    <property type="match status" value="1"/>
</dbReference>
<feature type="coiled-coil region" evidence="4">
    <location>
        <begin position="1320"/>
        <end position="1354"/>
    </location>
</feature>
<evidence type="ECO:0000313" key="8">
    <source>
        <dbReference type="Proteomes" id="UP000261540"/>
    </source>
</evidence>
<feature type="compositionally biased region" description="Pro residues" evidence="5">
    <location>
        <begin position="1407"/>
        <end position="1416"/>
    </location>
</feature>
<evidence type="ECO:0000256" key="2">
    <source>
        <dbReference type="ARBA" id="ARBA00022490"/>
    </source>
</evidence>
<dbReference type="GO" id="GO:0031122">
    <property type="term" value="P:cytoplasmic microtubule organization"/>
    <property type="evidence" value="ECO:0007669"/>
    <property type="project" value="TreeGrafter"/>
</dbReference>
<evidence type="ECO:0000256" key="5">
    <source>
        <dbReference type="SAM" id="MobiDB-lite"/>
    </source>
</evidence>
<feature type="region of interest" description="Disordered" evidence="5">
    <location>
        <begin position="980"/>
        <end position="1004"/>
    </location>
</feature>
<sequence>MSFCSVVTTYAKAFLYVENILVSFSSDPSPTYQRTIKNVNTDVNLRIQNLNILIRHIKSYYQENLQQLIVMNLPNVLAISKDPLSAKSMEEMKRLLLLMLGCAVQCEQKEEFIEKIKSLEIETQAAIVTHIQEVTHNQENVLDMQWMELAELPVQELDVLSRGMASHLRKLIDERDDFAEVIVELTQERDYLQSHQISGGFRNSNPEHPAVPLSKEDRQHLAVELADSKARLRRSRQELEEKTEQLIDAKSEIERLDMEIQKLKQENTQLVLEVRSARVYRDELDALRERAARVDRLETELTRCKEKLHDVHFYKTRVEELREDNLTLLETKAMLEEQLVGARGRCDRLHELEKENLHLRSKLHDVEMDRDADKKRIEELVEENMALEISQKQSMNESAHLGWELEQLAKNSEASETSKSFVLELNESVSSRLLKLEKENQSLQSTIQELREASVSLEDGRLRAQELEKENQGLSKKLERLQTLLDQEKQATKDVEQLGDELRKDKQRLQKTLETVQADRDRQILELEQEKEHLSQAVASLRKRAQADSEARVREVEKENRILHQTISDTGGKLTRLEVEKRQAVKELEQLRERAEQAADLEMEVARLERGREQLQKQAAALQITCDKADALGQENATLEQDNRRLKKMADAARNSALHLEALEKDHQQLAEENLDLRRKLEALKAADVKLSQVQQENAELEREREQLSRDVDDLRVLGKKAERLELSCQSLSLEKQRLQRSLDDSTAKAQRLERELSEAEVESQQLRRELEELRAAGRRLEGLEAERRRGDQELAQAEKERKQLEKEARRLRQQLELKEAALDESALRLASLEKGSSALDRELNRLKETAGRVKELEWENKELQKQATIDKRTLATLREDLVNEKLKVQQQWNELEALNQELEKIGLNREKLLQEEHSSEDSKYKILETKIESALKKTLEIREEKIQALESRLEESGNLNQQLRMELMTVKRNLEALKQRQEEEEAHSQAAEEVPGQEKWSTEQREATAQLLRLKDRLIDIEKNNATLLTEKQLLKEQLRQLDSQNTQLNAQLLGLQRQSASQQEHSTALHTQMAQLQVEKSTLSSQSASLLAQNTALQGQVRTLEGELEALQRQREEMRTAHEGILLDHERLLTVHEHQAAEYEQLIGQHTALKSAQRGLEQEHRGLESKYAMLMSQKSAVAELESTVQKERDKLEGEMKTNSLILAENQGLRGEIDRLLQAHEQLGKEYDGLQLQSKDLKTSLNNAQLELNRWQARYDQLKEKHQHLDISHTKLGNHCELLTRLKGNLEEENHYLLSQIQMLSQQNQTLLERTMESKEMYHEEQKQYIDKLNSLRRQKEKLEEKIMDQYKFYDPTPKKRNQWVGAKALAKLIKPKKENGRERLRSAPDLPLPAPPPHDHSDGLPPLPPPPLPPRQSRRSLDGTAPHPSGDKSSRSPSLTPTHNNRAPLAAVQLCFPRTKVREKVKRPWGCPTWSLLSALLPFWASSSPRRPTSLGQGRGQHRTAGGSGDGGTGPEERLLRCTYSPTRHSTPGHTSSSSSRLAHRPRDEDVRPQSFDAVFVTGVQGNTDYWPNATEISRNTSSTNSPINARGSAERLHSQGGSLSSDDVTGLGPKVPGVPGDASLGRSSPLSSLSQSSTLPYDSSPQRSSSRPPRRRPSSPGSEMVTLEEFLQETNTPPAPVVQGCSHEDLVTEYFIKAGERSGTGQAAPLKDGAKAPTSYVSPTVKASVSGEGRAPKPGQSVKPSIRQPDNHIPPNFRAGGGPQRSSSTRASSGSLHRAFSLASADLLHASGPDSYQQENDPQSGGDPAQADVVRRAGIVSRERPLSARLAGPFGDSSEVDHHSLDARRLSYAPPKEERSLSPRHHSSSASLSAGPALSERHGRGAARAPSRQTTSHHRGEVAMVTPVRAVMAVQQEERDEPREIRRTESPLAKKQEGAGGISSTEGPPKNTPPKNTPGSPDPSSDAQTVWYEYGCV</sequence>
<dbReference type="Proteomes" id="UP000261540">
    <property type="component" value="Unplaced"/>
</dbReference>
<comment type="subcellular location">
    <subcellularLocation>
        <location evidence="1">Cytoplasm</location>
    </subcellularLocation>
</comment>
<feature type="compositionally biased region" description="Low complexity" evidence="5">
    <location>
        <begin position="1769"/>
        <end position="1778"/>
    </location>
</feature>
<feature type="coiled-coil region" evidence="4">
    <location>
        <begin position="1176"/>
        <end position="1273"/>
    </location>
</feature>
<proteinExistence type="predicted"/>